<dbReference type="InterPro" id="IPR015422">
    <property type="entry name" value="PyrdxlP-dep_Trfase_small"/>
</dbReference>
<dbReference type="GO" id="GO:0008483">
    <property type="term" value="F:transaminase activity"/>
    <property type="evidence" value="ECO:0007669"/>
    <property type="project" value="UniProtKB-KW"/>
</dbReference>
<dbReference type="InterPro" id="IPR000192">
    <property type="entry name" value="Aminotrans_V_dom"/>
</dbReference>
<sequence length="368" mass="41023">MIYLNNAATSWPKPEPTVLKLQSFWGESPRLWDEQYEASKKTICDFFAINDPSRFIVTSGATASIDMVFSGMDWNEGDIVITGSYEHHAIAGWEYRLRENFGVKFKKIKSTATDIFDLSTFENYIRKNRSRVKLVAFTQASNVTGDVLPAQDILDLCRKYQIPSLLDGAQTAGILDISIEKLKPDFFTFAGHKGTMGPHGIGGLYISDNSGIKFPDVNFGTERCHNMAGHCDVGSTNLEGMVALASSMKYLGNIGFDEIAKKRNMLNTRLYKGLDSLENVEIISKSRLNRTYAIAFKVKNAPVTAIIEKLTERECIIGSGFFCCSQAHIELGTQDEGVLRISPGLFTSSDEIDRFFDILKEIISEPLN</sequence>
<evidence type="ECO:0000313" key="4">
    <source>
        <dbReference type="Proteomes" id="UP001221217"/>
    </source>
</evidence>
<dbReference type="Proteomes" id="UP001221217">
    <property type="component" value="Unassembled WGS sequence"/>
</dbReference>
<dbReference type="InterPro" id="IPR015424">
    <property type="entry name" value="PyrdxlP-dep_Trfase"/>
</dbReference>
<keyword evidence="1" id="KW-0663">Pyridoxal phosphate</keyword>
<reference evidence="3 4" key="1">
    <citation type="submission" date="2022-12" db="EMBL/GenBank/DDBJ databases">
        <title>Metagenome assembled genome from gulf of manar.</title>
        <authorList>
            <person name="Kohli P."/>
            <person name="Pk S."/>
            <person name="Venkata Ramana C."/>
            <person name="Sasikala C."/>
        </authorList>
    </citation>
    <scope>NUCLEOTIDE SEQUENCE [LARGE SCALE GENOMIC DNA]</scope>
    <source>
        <strain evidence="3">JB008</strain>
    </source>
</reference>
<dbReference type="InterPro" id="IPR015421">
    <property type="entry name" value="PyrdxlP-dep_Trfase_major"/>
</dbReference>
<evidence type="ECO:0000259" key="2">
    <source>
        <dbReference type="Pfam" id="PF00266"/>
    </source>
</evidence>
<dbReference type="Gene3D" id="3.40.640.10">
    <property type="entry name" value="Type I PLP-dependent aspartate aminotransferase-like (Major domain)"/>
    <property type="match status" value="1"/>
</dbReference>
<evidence type="ECO:0000256" key="1">
    <source>
        <dbReference type="ARBA" id="ARBA00022898"/>
    </source>
</evidence>
<dbReference type="AlphaFoldDB" id="A0AAJ1IEX4"/>
<dbReference type="PANTHER" id="PTHR43586">
    <property type="entry name" value="CYSTEINE DESULFURASE"/>
    <property type="match status" value="1"/>
</dbReference>
<keyword evidence="3" id="KW-0032">Aminotransferase</keyword>
<evidence type="ECO:0000313" key="3">
    <source>
        <dbReference type="EMBL" id="MDC7228007.1"/>
    </source>
</evidence>
<proteinExistence type="predicted"/>
<comment type="caution">
    <text evidence="3">The sequence shown here is derived from an EMBL/GenBank/DDBJ whole genome shotgun (WGS) entry which is preliminary data.</text>
</comment>
<organism evidence="3 4">
    <name type="scientific">Candidatus Thalassospirochaeta sargassi</name>
    <dbReference type="NCBI Taxonomy" id="3119039"/>
    <lineage>
        <taxon>Bacteria</taxon>
        <taxon>Pseudomonadati</taxon>
        <taxon>Spirochaetota</taxon>
        <taxon>Spirochaetia</taxon>
        <taxon>Spirochaetales</taxon>
        <taxon>Spirochaetaceae</taxon>
        <taxon>Candidatus Thalassospirochaeta</taxon>
    </lineage>
</organism>
<dbReference type="SUPFAM" id="SSF53383">
    <property type="entry name" value="PLP-dependent transferases"/>
    <property type="match status" value="1"/>
</dbReference>
<keyword evidence="3" id="KW-0808">Transferase</keyword>
<dbReference type="EMBL" id="JAQQAL010000038">
    <property type="protein sequence ID" value="MDC7228007.1"/>
    <property type="molecule type" value="Genomic_DNA"/>
</dbReference>
<dbReference type="Gene3D" id="3.90.1150.10">
    <property type="entry name" value="Aspartate Aminotransferase, domain 1"/>
    <property type="match status" value="1"/>
</dbReference>
<protein>
    <submittedName>
        <fullName evidence="3">Aminotransferase class V-fold PLP-dependent enzyme</fullName>
    </submittedName>
</protein>
<dbReference type="PANTHER" id="PTHR43586:SF4">
    <property type="entry name" value="ISOPENICILLIN N EPIMERASE"/>
    <property type="match status" value="1"/>
</dbReference>
<accession>A0AAJ1IEX4</accession>
<feature type="domain" description="Aminotransferase class V" evidence="2">
    <location>
        <begin position="3"/>
        <end position="355"/>
    </location>
</feature>
<name>A0AAJ1IEX4_9SPIO</name>
<gene>
    <name evidence="3" type="ORF">PQJ61_14685</name>
</gene>
<dbReference type="Pfam" id="PF00266">
    <property type="entry name" value="Aminotran_5"/>
    <property type="match status" value="1"/>
</dbReference>